<dbReference type="Proteomes" id="UP000095287">
    <property type="component" value="Unplaced"/>
</dbReference>
<dbReference type="PANTHER" id="PTHR11010:SF101">
    <property type="entry name" value="SERINE PROTEASE F56F10.1-RELATED"/>
    <property type="match status" value="1"/>
</dbReference>
<evidence type="ECO:0000256" key="1">
    <source>
        <dbReference type="ARBA" id="ARBA00011079"/>
    </source>
</evidence>
<keyword evidence="4" id="KW-0378">Hydrolase</keyword>
<dbReference type="WBParaSite" id="L893_g23112.t1">
    <property type="protein sequence ID" value="L893_g23112.t1"/>
    <property type="gene ID" value="L893_g23112"/>
</dbReference>
<dbReference type="AlphaFoldDB" id="A0A1I7Z6M1"/>
<evidence type="ECO:0000313" key="7">
    <source>
        <dbReference type="WBParaSite" id="L893_g23112.t1"/>
    </source>
</evidence>
<evidence type="ECO:0000256" key="3">
    <source>
        <dbReference type="ARBA" id="ARBA00022729"/>
    </source>
</evidence>
<protein>
    <submittedName>
        <fullName evidence="7">Serine carboxypeptidase</fullName>
    </submittedName>
</protein>
<dbReference type="GO" id="GO:0006508">
    <property type="term" value="P:proteolysis"/>
    <property type="evidence" value="ECO:0007669"/>
    <property type="project" value="UniProtKB-KW"/>
</dbReference>
<evidence type="ECO:0000256" key="4">
    <source>
        <dbReference type="ARBA" id="ARBA00022801"/>
    </source>
</evidence>
<reference evidence="7" key="1">
    <citation type="submission" date="2016-11" db="UniProtKB">
        <authorList>
            <consortium name="WormBaseParasite"/>
        </authorList>
    </citation>
    <scope>IDENTIFICATION</scope>
</reference>
<dbReference type="PANTHER" id="PTHR11010">
    <property type="entry name" value="PROTEASE S28 PRO-X CARBOXYPEPTIDASE-RELATED"/>
    <property type="match status" value="1"/>
</dbReference>
<dbReference type="InterPro" id="IPR042269">
    <property type="entry name" value="Ser_carbopepase_S28_SKS"/>
</dbReference>
<keyword evidence="5" id="KW-0325">Glycoprotein</keyword>
<keyword evidence="3" id="KW-0732">Signal</keyword>
<evidence type="ECO:0000256" key="2">
    <source>
        <dbReference type="ARBA" id="ARBA00022670"/>
    </source>
</evidence>
<dbReference type="Gene3D" id="1.20.120.980">
    <property type="entry name" value="Serine carboxypeptidase S28, SKS domain"/>
    <property type="match status" value="1"/>
</dbReference>
<dbReference type="GO" id="GO:0008239">
    <property type="term" value="F:dipeptidyl-peptidase activity"/>
    <property type="evidence" value="ECO:0007669"/>
    <property type="project" value="TreeGrafter"/>
</dbReference>
<accession>A0A1I7Z6M1</accession>
<sequence length="349" mass="37959">MVMQDTIANVSQDCYDVVNKTFMVLQAKTLTTDGRNLLNKYFQPAPLSMSPPFNDGNVTMLQLTNFLASVYDAFQGVIQYTYDGRNNVTVGGLNVAEMCNILTSNKPKTDEDYLKGVVAALKWNSDLGVNLGGGDPQNIVNDYLTGIAPMQNVNFDYKNGNATPMAEAGCGSAATSSVSCKPPVRATTSSRTSFRSGAFSLSFEFYFQMCTDLFGDAINATYVRDHNYATQKYYGGVDYFNATNLVLPNGRLDPWHALGYYKNDTANHVLPVLITGTAHCSDMYPVYNGEPAALVNARQTILDQLTYFISSSEPIAATTTTLATTTKFSTSSSLSVAVVALVLLVERML</sequence>
<comment type="similarity">
    <text evidence="1">Belongs to the peptidase S28 family.</text>
</comment>
<evidence type="ECO:0000256" key="5">
    <source>
        <dbReference type="ARBA" id="ARBA00023180"/>
    </source>
</evidence>
<dbReference type="InterPro" id="IPR029058">
    <property type="entry name" value="AB_hydrolase_fold"/>
</dbReference>
<evidence type="ECO:0000313" key="6">
    <source>
        <dbReference type="Proteomes" id="UP000095287"/>
    </source>
</evidence>
<keyword evidence="6" id="KW-1185">Reference proteome</keyword>
<name>A0A1I7Z6M1_9BILA</name>
<dbReference type="InterPro" id="IPR008758">
    <property type="entry name" value="Peptidase_S28"/>
</dbReference>
<organism evidence="6 7">
    <name type="scientific">Steinernema glaseri</name>
    <dbReference type="NCBI Taxonomy" id="37863"/>
    <lineage>
        <taxon>Eukaryota</taxon>
        <taxon>Metazoa</taxon>
        <taxon>Ecdysozoa</taxon>
        <taxon>Nematoda</taxon>
        <taxon>Chromadorea</taxon>
        <taxon>Rhabditida</taxon>
        <taxon>Tylenchina</taxon>
        <taxon>Panagrolaimomorpha</taxon>
        <taxon>Strongyloidoidea</taxon>
        <taxon>Steinernematidae</taxon>
        <taxon>Steinernema</taxon>
    </lineage>
</organism>
<dbReference type="GO" id="GO:0070008">
    <property type="term" value="F:serine-type exopeptidase activity"/>
    <property type="evidence" value="ECO:0007669"/>
    <property type="project" value="InterPro"/>
</dbReference>
<dbReference type="Gene3D" id="3.40.50.1820">
    <property type="entry name" value="alpha/beta hydrolase"/>
    <property type="match status" value="1"/>
</dbReference>
<proteinExistence type="inferred from homology"/>
<keyword evidence="2" id="KW-0645">Protease</keyword>
<dbReference type="Pfam" id="PF05577">
    <property type="entry name" value="Peptidase_S28"/>
    <property type="match status" value="1"/>
</dbReference>